<comment type="subcellular location">
    <subcellularLocation>
        <location evidence="2 3">Nucleus</location>
    </subcellularLocation>
</comment>
<dbReference type="PANTHER" id="PTHR31602">
    <property type="entry name" value="GROWTH-REGULATING FACTOR 5"/>
    <property type="match status" value="1"/>
</dbReference>
<evidence type="ECO:0000256" key="1">
    <source>
        <dbReference type="ARBA" id="ARBA00023242"/>
    </source>
</evidence>
<comment type="function">
    <text evidence="3">Transcription activator.</text>
</comment>
<comment type="caution">
    <text evidence="6">The sequence shown here is derived from an EMBL/GenBank/DDBJ whole genome shotgun (WGS) entry which is preliminary data.</text>
</comment>
<feature type="region of interest" description="Disordered" evidence="4">
    <location>
        <begin position="1"/>
        <end position="81"/>
    </location>
</feature>
<reference evidence="6 7" key="1">
    <citation type="submission" date="2020-08" db="EMBL/GenBank/DDBJ databases">
        <title>Plant Genome Project.</title>
        <authorList>
            <person name="Zhang R.-G."/>
        </authorList>
    </citation>
    <scope>NUCLEOTIDE SEQUENCE [LARGE SCALE GENOMIC DNA]</scope>
    <source>
        <tissue evidence="6">Rhizome</tissue>
    </source>
</reference>
<feature type="domain" description="WRC" evidence="5">
    <location>
        <begin position="71"/>
        <end position="115"/>
    </location>
</feature>
<comment type="domain">
    <text evidence="3">The QLQ domain and WRC domain may be involved in protein-protein interaction and DNA-binding, respectively.</text>
</comment>
<evidence type="ECO:0000256" key="4">
    <source>
        <dbReference type="SAM" id="MobiDB-lite"/>
    </source>
</evidence>
<feature type="compositionally biased region" description="Polar residues" evidence="4">
    <location>
        <begin position="1"/>
        <end position="10"/>
    </location>
</feature>
<dbReference type="EMBL" id="JACMSC010000002">
    <property type="protein sequence ID" value="KAG6531956.1"/>
    <property type="molecule type" value="Genomic_DNA"/>
</dbReference>
<feature type="short sequence motif" description="Bipartite nuclear localization signal" evidence="2">
    <location>
        <begin position="104"/>
        <end position="111"/>
    </location>
</feature>
<sequence length="249" mass="26988">MAVVSVSRQGQPREIVQPSDLSSASAGTPPPPLAPAVEFEFCPSTVEDTLPKPSWPPSPSPASSPPSGTKETTLGRCRRTDGKKWRCSREVAVGQKYFERHVHRGRNRSRKHVEAPTPSSISVLKTGLSTPSVLLAQENHLNLSRPLATPNTHSLDRRCRPLLRGILLPKSTAGLSSIPSLAIPRLLPSSRKHSRRSIALTPAHSRCRPSLNQSSAGRVVTTARADADLFRLLVVADHRAPTLTASHQF</sequence>
<evidence type="ECO:0000256" key="2">
    <source>
        <dbReference type="PROSITE-ProRule" id="PRU01002"/>
    </source>
</evidence>
<dbReference type="Pfam" id="PF08879">
    <property type="entry name" value="WRC"/>
    <property type="match status" value="1"/>
</dbReference>
<gene>
    <name evidence="6" type="ORF">ZIOFF_005792</name>
</gene>
<evidence type="ECO:0000256" key="3">
    <source>
        <dbReference type="RuleBase" id="RU367127"/>
    </source>
</evidence>
<protein>
    <recommendedName>
        <fullName evidence="3">Growth-regulating factor</fullName>
    </recommendedName>
</protein>
<feature type="region of interest" description="Disordered" evidence="4">
    <location>
        <begin position="104"/>
        <end position="124"/>
    </location>
</feature>
<dbReference type="PROSITE" id="PS51667">
    <property type="entry name" value="WRC"/>
    <property type="match status" value="1"/>
</dbReference>
<dbReference type="PANTHER" id="PTHR31602:SF63">
    <property type="entry name" value="GROWTH-REGULATING FACTOR 3"/>
    <property type="match status" value="1"/>
</dbReference>
<dbReference type="GO" id="GO:0032502">
    <property type="term" value="P:developmental process"/>
    <property type="evidence" value="ECO:0007669"/>
    <property type="project" value="InterPro"/>
</dbReference>
<dbReference type="Proteomes" id="UP000734854">
    <property type="component" value="Unassembled WGS sequence"/>
</dbReference>
<keyword evidence="3" id="KW-0804">Transcription</keyword>
<dbReference type="InterPro" id="IPR014977">
    <property type="entry name" value="WRC_dom"/>
</dbReference>
<evidence type="ECO:0000313" key="7">
    <source>
        <dbReference type="Proteomes" id="UP000734854"/>
    </source>
</evidence>
<comment type="similarity">
    <text evidence="3">Belongs to the GRF family.</text>
</comment>
<feature type="short sequence motif" description="Bipartite nuclear localization signal" evidence="2">
    <location>
        <begin position="76"/>
        <end position="86"/>
    </location>
</feature>
<keyword evidence="7" id="KW-1185">Reference proteome</keyword>
<organism evidence="6 7">
    <name type="scientific">Zingiber officinale</name>
    <name type="common">Ginger</name>
    <name type="synonym">Amomum zingiber</name>
    <dbReference type="NCBI Taxonomy" id="94328"/>
    <lineage>
        <taxon>Eukaryota</taxon>
        <taxon>Viridiplantae</taxon>
        <taxon>Streptophyta</taxon>
        <taxon>Embryophyta</taxon>
        <taxon>Tracheophyta</taxon>
        <taxon>Spermatophyta</taxon>
        <taxon>Magnoliopsida</taxon>
        <taxon>Liliopsida</taxon>
        <taxon>Zingiberales</taxon>
        <taxon>Zingiberaceae</taxon>
        <taxon>Zingiber</taxon>
    </lineage>
</organism>
<keyword evidence="1 2" id="KW-0539">Nucleus</keyword>
<keyword evidence="3" id="KW-0805">Transcription regulation</keyword>
<name>A0A8J5M1V2_ZINOF</name>
<dbReference type="GO" id="GO:0005634">
    <property type="term" value="C:nucleus"/>
    <property type="evidence" value="ECO:0007669"/>
    <property type="project" value="UniProtKB-SubCell"/>
</dbReference>
<evidence type="ECO:0000259" key="5">
    <source>
        <dbReference type="PROSITE" id="PS51667"/>
    </source>
</evidence>
<proteinExistence type="inferred from homology"/>
<dbReference type="GO" id="GO:0006351">
    <property type="term" value="P:DNA-templated transcription"/>
    <property type="evidence" value="ECO:0007669"/>
    <property type="project" value="UniProtKB-UniRule"/>
</dbReference>
<feature type="compositionally biased region" description="Pro residues" evidence="4">
    <location>
        <begin position="53"/>
        <end position="64"/>
    </location>
</feature>
<dbReference type="AlphaFoldDB" id="A0A8J5M1V2"/>
<keyword evidence="3" id="KW-0010">Activator</keyword>
<dbReference type="InterPro" id="IPR031137">
    <property type="entry name" value="GRF"/>
</dbReference>
<accession>A0A8J5M1V2</accession>
<evidence type="ECO:0000313" key="6">
    <source>
        <dbReference type="EMBL" id="KAG6531956.1"/>
    </source>
</evidence>
<dbReference type="GO" id="GO:0005524">
    <property type="term" value="F:ATP binding"/>
    <property type="evidence" value="ECO:0007669"/>
    <property type="project" value="UniProtKB-UniRule"/>
</dbReference>